<evidence type="ECO:0000256" key="6">
    <source>
        <dbReference type="SAM" id="Phobius"/>
    </source>
</evidence>
<organism evidence="8 9">
    <name type="scientific">Alkalisalibacterium limincola</name>
    <dbReference type="NCBI Taxonomy" id="2699169"/>
    <lineage>
        <taxon>Bacteria</taxon>
        <taxon>Pseudomonadati</taxon>
        <taxon>Pseudomonadota</taxon>
        <taxon>Gammaproteobacteria</taxon>
        <taxon>Lysobacterales</taxon>
        <taxon>Lysobacteraceae</taxon>
        <taxon>Alkalisalibacterium</taxon>
    </lineage>
</organism>
<dbReference type="OrthoDB" id="5959833at2"/>
<dbReference type="InterPro" id="IPR010445">
    <property type="entry name" value="LapA_dom"/>
</dbReference>
<dbReference type="AlphaFoldDB" id="A0A5C8KUE7"/>
<protein>
    <submittedName>
        <fullName evidence="8">LapA family protein</fullName>
    </submittedName>
</protein>
<proteinExistence type="predicted"/>
<feature type="domain" description="Lipopolysaccharide assembly protein A" evidence="7">
    <location>
        <begin position="22"/>
        <end position="78"/>
    </location>
</feature>
<evidence type="ECO:0000256" key="5">
    <source>
        <dbReference type="SAM" id="MobiDB-lite"/>
    </source>
</evidence>
<keyword evidence="1" id="KW-1003">Cell membrane</keyword>
<feature type="compositionally biased region" description="Pro residues" evidence="5">
    <location>
        <begin position="87"/>
        <end position="97"/>
    </location>
</feature>
<dbReference type="GO" id="GO:0005886">
    <property type="term" value="C:plasma membrane"/>
    <property type="evidence" value="ECO:0007669"/>
    <property type="project" value="InterPro"/>
</dbReference>
<evidence type="ECO:0000259" key="7">
    <source>
        <dbReference type="Pfam" id="PF06305"/>
    </source>
</evidence>
<evidence type="ECO:0000313" key="8">
    <source>
        <dbReference type="EMBL" id="TXK64541.1"/>
    </source>
</evidence>
<keyword evidence="3 6" id="KW-1133">Transmembrane helix</keyword>
<feature type="region of interest" description="Disordered" evidence="5">
    <location>
        <begin position="74"/>
        <end position="97"/>
    </location>
</feature>
<feature type="transmembrane region" description="Helical" evidence="6">
    <location>
        <begin position="40"/>
        <end position="67"/>
    </location>
</feature>
<keyword evidence="4 6" id="KW-0472">Membrane</keyword>
<reference evidence="8 9" key="1">
    <citation type="submission" date="2019-08" db="EMBL/GenBank/DDBJ databases">
        <authorList>
            <person name="Karlyshev A.V."/>
        </authorList>
    </citation>
    <scope>NUCLEOTIDE SEQUENCE [LARGE SCALE GENOMIC DNA]</scope>
    <source>
        <strain evidence="8 9">Alg18-2.2</strain>
    </source>
</reference>
<sequence length="97" mass="10386">MRVLQVLIAILFVALGMAFSALNADPVVIDLYFDRFTLSLGVVVLLAMLVGAILGGLAVLAGVVWPLQRQLRRSRSKASEPGAPAQEPLPPMHPPRS</sequence>
<evidence type="ECO:0000256" key="3">
    <source>
        <dbReference type="ARBA" id="ARBA00022989"/>
    </source>
</evidence>
<gene>
    <name evidence="8" type="ORF">FU658_06605</name>
</gene>
<evidence type="ECO:0000313" key="9">
    <source>
        <dbReference type="Proteomes" id="UP000321248"/>
    </source>
</evidence>
<dbReference type="Proteomes" id="UP000321248">
    <property type="component" value="Unassembled WGS sequence"/>
</dbReference>
<dbReference type="Pfam" id="PF06305">
    <property type="entry name" value="LapA_dom"/>
    <property type="match status" value="1"/>
</dbReference>
<evidence type="ECO:0000256" key="1">
    <source>
        <dbReference type="ARBA" id="ARBA00022475"/>
    </source>
</evidence>
<accession>A0A5C8KUE7</accession>
<comment type="caution">
    <text evidence="8">The sequence shown here is derived from an EMBL/GenBank/DDBJ whole genome shotgun (WGS) entry which is preliminary data.</text>
</comment>
<evidence type="ECO:0000256" key="2">
    <source>
        <dbReference type="ARBA" id="ARBA00022692"/>
    </source>
</evidence>
<dbReference type="RefSeq" id="WP_147891352.1">
    <property type="nucleotide sequence ID" value="NZ_VRTS01000003.1"/>
</dbReference>
<keyword evidence="2 6" id="KW-0812">Transmembrane</keyword>
<dbReference type="EMBL" id="VRTS01000003">
    <property type="protein sequence ID" value="TXK64541.1"/>
    <property type="molecule type" value="Genomic_DNA"/>
</dbReference>
<keyword evidence="9" id="KW-1185">Reference proteome</keyword>
<evidence type="ECO:0000256" key="4">
    <source>
        <dbReference type="ARBA" id="ARBA00023136"/>
    </source>
</evidence>
<name>A0A5C8KUE7_9GAMM</name>